<feature type="non-terminal residue" evidence="1">
    <location>
        <position position="107"/>
    </location>
</feature>
<protein>
    <submittedName>
        <fullName evidence="1">25813_t:CDS:1</fullName>
    </submittedName>
</protein>
<proteinExistence type="predicted"/>
<evidence type="ECO:0000313" key="1">
    <source>
        <dbReference type="EMBL" id="CAG8524369.1"/>
    </source>
</evidence>
<name>A0ACA9LDY7_9GLOM</name>
<sequence>MSSNTTSRKPCYFISHGGPPVLLTKESNDHKFFQQWGNKILNEDKPKAIVIISAHWETVGGIKVGKFKGVTPIIYDFGGFSEELYRQEYHGKGSPELADKIANLLKQ</sequence>
<keyword evidence="2" id="KW-1185">Reference proteome</keyword>
<evidence type="ECO:0000313" key="2">
    <source>
        <dbReference type="Proteomes" id="UP000789920"/>
    </source>
</evidence>
<accession>A0ACA9LDY7</accession>
<organism evidence="1 2">
    <name type="scientific">Racocetra persica</name>
    <dbReference type="NCBI Taxonomy" id="160502"/>
    <lineage>
        <taxon>Eukaryota</taxon>
        <taxon>Fungi</taxon>
        <taxon>Fungi incertae sedis</taxon>
        <taxon>Mucoromycota</taxon>
        <taxon>Glomeromycotina</taxon>
        <taxon>Glomeromycetes</taxon>
        <taxon>Diversisporales</taxon>
        <taxon>Gigasporaceae</taxon>
        <taxon>Racocetra</taxon>
    </lineage>
</organism>
<dbReference type="EMBL" id="CAJVQC010003292">
    <property type="protein sequence ID" value="CAG8524369.1"/>
    <property type="molecule type" value="Genomic_DNA"/>
</dbReference>
<gene>
    <name evidence="1" type="ORF">RPERSI_LOCUS2850</name>
</gene>
<comment type="caution">
    <text evidence="1">The sequence shown here is derived from an EMBL/GenBank/DDBJ whole genome shotgun (WGS) entry which is preliminary data.</text>
</comment>
<dbReference type="Proteomes" id="UP000789920">
    <property type="component" value="Unassembled WGS sequence"/>
</dbReference>
<reference evidence="1" key="1">
    <citation type="submission" date="2021-06" db="EMBL/GenBank/DDBJ databases">
        <authorList>
            <person name="Kallberg Y."/>
            <person name="Tangrot J."/>
            <person name="Rosling A."/>
        </authorList>
    </citation>
    <scope>NUCLEOTIDE SEQUENCE</scope>
    <source>
        <strain evidence="1">MA461A</strain>
    </source>
</reference>